<dbReference type="GO" id="GO:0044780">
    <property type="term" value="P:bacterial-type flagellum assembly"/>
    <property type="evidence" value="ECO:0007669"/>
    <property type="project" value="InterPro"/>
</dbReference>
<dbReference type="GO" id="GO:0005829">
    <property type="term" value="C:cytosol"/>
    <property type="evidence" value="ECO:0007669"/>
    <property type="project" value="UniProtKB-SubCell"/>
</dbReference>
<evidence type="ECO:0000256" key="6">
    <source>
        <dbReference type="PIRNR" id="PIRNR039090"/>
    </source>
</evidence>
<dbReference type="PANTHER" id="PTHR34773:SF1">
    <property type="entry name" value="FLAGELLAR SECRETION CHAPERONE FLIS"/>
    <property type="match status" value="1"/>
</dbReference>
<evidence type="ECO:0000256" key="1">
    <source>
        <dbReference type="ARBA" id="ARBA00004514"/>
    </source>
</evidence>
<comment type="subcellular location">
    <subcellularLocation>
        <location evidence="1 6">Cytoplasm</location>
        <location evidence="1 6">Cytosol</location>
    </subcellularLocation>
</comment>
<dbReference type="EMBL" id="LQQU01000023">
    <property type="protein sequence ID" value="KZE31741.1"/>
    <property type="molecule type" value="Genomic_DNA"/>
</dbReference>
<dbReference type="InterPro" id="IPR003713">
    <property type="entry name" value="FliS"/>
</dbReference>
<protein>
    <recommendedName>
        <fullName evidence="6">Flagellar secretion chaperone FliS</fullName>
    </recommendedName>
</protein>
<dbReference type="PANTHER" id="PTHR34773">
    <property type="entry name" value="FLAGELLAR SECRETION CHAPERONE FLIS"/>
    <property type="match status" value="1"/>
</dbReference>
<dbReference type="SUPFAM" id="SSF101116">
    <property type="entry name" value="Flagellar export chaperone FliS"/>
    <property type="match status" value="1"/>
</dbReference>
<dbReference type="Gene3D" id="1.20.120.340">
    <property type="entry name" value="Flagellar protein FliS"/>
    <property type="match status" value="1"/>
</dbReference>
<name>A0A163CFE0_9NEIS</name>
<evidence type="ECO:0000256" key="4">
    <source>
        <dbReference type="ARBA" id="ARBA00022795"/>
    </source>
</evidence>
<keyword evidence="3 6" id="KW-0963">Cytoplasm</keyword>
<keyword evidence="8" id="KW-1185">Reference proteome</keyword>
<keyword evidence="5" id="KW-0143">Chaperone</keyword>
<evidence type="ECO:0000256" key="5">
    <source>
        <dbReference type="ARBA" id="ARBA00023186"/>
    </source>
</evidence>
<evidence type="ECO:0000256" key="2">
    <source>
        <dbReference type="ARBA" id="ARBA00008787"/>
    </source>
</evidence>
<dbReference type="CDD" id="cd16098">
    <property type="entry name" value="FliS"/>
    <property type="match status" value="1"/>
</dbReference>
<keyword evidence="4 6" id="KW-1005">Bacterial flagellum biogenesis</keyword>
<reference evidence="8" key="1">
    <citation type="submission" date="2016-01" db="EMBL/GenBank/DDBJ databases">
        <title>Draft genome of Chromobacterium sp. F49.</title>
        <authorList>
            <person name="Hong K.W."/>
        </authorList>
    </citation>
    <scope>NUCLEOTIDE SEQUENCE [LARGE SCALE GENOMIC DNA]</scope>
    <source>
        <strain evidence="8">CN10</strain>
    </source>
</reference>
<dbReference type="AlphaFoldDB" id="A0A163CFE0"/>
<dbReference type="PIRSF" id="PIRSF039090">
    <property type="entry name" value="Flis"/>
    <property type="match status" value="1"/>
</dbReference>
<dbReference type="OrthoDB" id="9792010at2"/>
<keyword evidence="7" id="KW-0282">Flagellum</keyword>
<evidence type="ECO:0000313" key="7">
    <source>
        <dbReference type="EMBL" id="KZE31741.1"/>
    </source>
</evidence>
<comment type="similarity">
    <text evidence="2 6">Belongs to the FliS family.</text>
</comment>
<comment type="caution">
    <text evidence="7">The sequence shown here is derived from an EMBL/GenBank/DDBJ whole genome shotgun (WGS) entry which is preliminary data.</text>
</comment>
<dbReference type="NCBIfam" id="TIGR00208">
    <property type="entry name" value="fliS"/>
    <property type="match status" value="1"/>
</dbReference>
<organism evidence="7 8">
    <name type="scientific">Crenobacter luteus</name>
    <dbReference type="NCBI Taxonomy" id="1452487"/>
    <lineage>
        <taxon>Bacteria</taxon>
        <taxon>Pseudomonadati</taxon>
        <taxon>Pseudomonadota</taxon>
        <taxon>Betaproteobacteria</taxon>
        <taxon>Neisseriales</taxon>
        <taxon>Neisseriaceae</taxon>
        <taxon>Crenobacter</taxon>
    </lineage>
</organism>
<evidence type="ECO:0000313" key="8">
    <source>
        <dbReference type="Proteomes" id="UP000076625"/>
    </source>
</evidence>
<dbReference type="InterPro" id="IPR036584">
    <property type="entry name" value="FliS_sf"/>
</dbReference>
<gene>
    <name evidence="7" type="ORF">AVW16_00725</name>
</gene>
<sequence>MDYQAFRDYHAINLEAQTATASPVQLVLVLFDGLIDELARARGHMEGRRYEQKGESITRCINILNGLSSALDFESGGEVVSNLARLYDYCAYRLYDGSARLDVAALDEVAGLLHTLKGGWMGVLEQHEAA</sequence>
<keyword evidence="7" id="KW-0969">Cilium</keyword>
<dbReference type="Pfam" id="PF02561">
    <property type="entry name" value="FliS"/>
    <property type="match status" value="1"/>
</dbReference>
<dbReference type="Proteomes" id="UP000076625">
    <property type="component" value="Unassembled WGS sequence"/>
</dbReference>
<accession>A0A163CFE0</accession>
<dbReference type="RefSeq" id="WP_066612526.1">
    <property type="nucleotide sequence ID" value="NZ_LQQU01000023.1"/>
</dbReference>
<keyword evidence="7" id="KW-0966">Cell projection</keyword>
<evidence type="ECO:0000256" key="3">
    <source>
        <dbReference type="ARBA" id="ARBA00022490"/>
    </source>
</evidence>
<dbReference type="STRING" id="1452487.AVW16_00725"/>
<proteinExistence type="inferred from homology"/>